<dbReference type="OrthoDB" id="8593648at2"/>
<reference evidence="2 3" key="1">
    <citation type="submission" date="2018-10" db="EMBL/GenBank/DDBJ databases">
        <authorList>
            <person name="Li J."/>
        </authorList>
    </citation>
    <scope>NUCLEOTIDE SEQUENCE [LARGE SCALE GENOMIC DNA]</scope>
    <source>
        <strain evidence="2 3">ZD1-4</strain>
    </source>
</reference>
<comment type="caution">
    <text evidence="2">The sequence shown here is derived from an EMBL/GenBank/DDBJ whole genome shotgun (WGS) entry which is preliminary data.</text>
</comment>
<feature type="domain" description="N-acetyltransferase" evidence="1">
    <location>
        <begin position="97"/>
        <end position="294"/>
    </location>
</feature>
<dbReference type="PANTHER" id="PTHR13170">
    <property type="entry name" value="O-GLCNACASE"/>
    <property type="match status" value="1"/>
</dbReference>
<dbReference type="Pfam" id="PF00583">
    <property type="entry name" value="Acetyltransf_1"/>
    <property type="match status" value="1"/>
</dbReference>
<dbReference type="SUPFAM" id="SSF55729">
    <property type="entry name" value="Acyl-CoA N-acyltransferases (Nat)"/>
    <property type="match status" value="1"/>
</dbReference>
<keyword evidence="2" id="KW-0808">Transferase</keyword>
<dbReference type="GO" id="GO:0016747">
    <property type="term" value="F:acyltransferase activity, transferring groups other than amino-acyl groups"/>
    <property type="evidence" value="ECO:0007669"/>
    <property type="project" value="InterPro"/>
</dbReference>
<dbReference type="PANTHER" id="PTHR13170:SF16">
    <property type="entry name" value="PROTEIN O-GLCNACASE"/>
    <property type="match status" value="1"/>
</dbReference>
<keyword evidence="3" id="KW-1185">Reference proteome</keyword>
<evidence type="ECO:0000259" key="1">
    <source>
        <dbReference type="PROSITE" id="PS51186"/>
    </source>
</evidence>
<name>A0A3L7IX01_9MICO</name>
<accession>A0A3L7IX01</accession>
<dbReference type="InterPro" id="IPR051822">
    <property type="entry name" value="Glycosyl_Hydrolase_84"/>
</dbReference>
<organism evidence="2 3">
    <name type="scientific">Mycetocola zhadangensis</name>
    <dbReference type="NCBI Taxonomy" id="1164595"/>
    <lineage>
        <taxon>Bacteria</taxon>
        <taxon>Bacillati</taxon>
        <taxon>Actinomycetota</taxon>
        <taxon>Actinomycetes</taxon>
        <taxon>Micrococcales</taxon>
        <taxon>Microbacteriaceae</taxon>
        <taxon>Mycetocola</taxon>
    </lineage>
</organism>
<dbReference type="EMBL" id="RCWJ01000003">
    <property type="protein sequence ID" value="RLQ82756.1"/>
    <property type="molecule type" value="Genomic_DNA"/>
</dbReference>
<evidence type="ECO:0000313" key="3">
    <source>
        <dbReference type="Proteomes" id="UP000282460"/>
    </source>
</evidence>
<protein>
    <submittedName>
        <fullName evidence="2">GNAT family N-acetyltransferase</fullName>
    </submittedName>
</protein>
<dbReference type="Proteomes" id="UP000282460">
    <property type="component" value="Unassembled WGS sequence"/>
</dbReference>
<gene>
    <name evidence="2" type="ORF">D9V28_12465</name>
</gene>
<dbReference type="Gene3D" id="3.40.630.30">
    <property type="match status" value="1"/>
</dbReference>
<sequence length="294" mass="32517">MVRVVQQHAGQLPMAGDAEYVSAIEPSDYGALLEDLKRRVHGARYQVQRKANTELLRLYWQIGQTLLQRREAEGWGSRGATNAAVRRRAVRRIGTMITIRPYRPDDRPDIVDVCVRTGRTGLDATGMYSSDDLLPDIYALPYVDSEPELAFVADNGERVVGYVIAAANTRDFASWFSNTWWPSVAGKYDHPTSDAEVHTLASAGDPHRMLIADVDDYPAHLHIDLLPEAQGQGLGRLLIDTLRVVLAERGIPGLHLTMGADNTNAGAFYRRLGFTELASSTPTATTFGMRIDKP</sequence>
<dbReference type="InterPro" id="IPR000182">
    <property type="entry name" value="GNAT_dom"/>
</dbReference>
<dbReference type="CDD" id="cd04301">
    <property type="entry name" value="NAT_SF"/>
    <property type="match status" value="1"/>
</dbReference>
<dbReference type="InterPro" id="IPR016181">
    <property type="entry name" value="Acyl_CoA_acyltransferase"/>
</dbReference>
<dbReference type="AlphaFoldDB" id="A0A3L7IX01"/>
<proteinExistence type="predicted"/>
<evidence type="ECO:0000313" key="2">
    <source>
        <dbReference type="EMBL" id="RLQ82756.1"/>
    </source>
</evidence>
<dbReference type="PROSITE" id="PS51186">
    <property type="entry name" value="GNAT"/>
    <property type="match status" value="1"/>
</dbReference>